<feature type="domain" description="TIR" evidence="2">
    <location>
        <begin position="817"/>
        <end position="939"/>
    </location>
</feature>
<feature type="compositionally biased region" description="Gly residues" evidence="1">
    <location>
        <begin position="51"/>
        <end position="60"/>
    </location>
</feature>
<dbReference type="Proteomes" id="UP001500305">
    <property type="component" value="Unassembled WGS sequence"/>
</dbReference>
<protein>
    <recommendedName>
        <fullName evidence="2">TIR domain-containing protein</fullName>
    </recommendedName>
</protein>
<feature type="compositionally biased region" description="Pro residues" evidence="1">
    <location>
        <begin position="543"/>
        <end position="553"/>
    </location>
</feature>
<feature type="region of interest" description="Disordered" evidence="1">
    <location>
        <begin position="533"/>
        <end position="556"/>
    </location>
</feature>
<evidence type="ECO:0000256" key="1">
    <source>
        <dbReference type="SAM" id="MobiDB-lite"/>
    </source>
</evidence>
<organism evidence="3 4">
    <name type="scientific">Kitasatospora cystarginea</name>
    <dbReference type="NCBI Taxonomy" id="58350"/>
    <lineage>
        <taxon>Bacteria</taxon>
        <taxon>Bacillati</taxon>
        <taxon>Actinomycetota</taxon>
        <taxon>Actinomycetes</taxon>
        <taxon>Kitasatosporales</taxon>
        <taxon>Streptomycetaceae</taxon>
        <taxon>Kitasatospora</taxon>
    </lineage>
</organism>
<accession>A0ABN3DBZ3</accession>
<evidence type="ECO:0000259" key="2">
    <source>
        <dbReference type="Pfam" id="PF13676"/>
    </source>
</evidence>
<dbReference type="InterPro" id="IPR047738">
    <property type="entry name" value="SAV_2336-like_N"/>
</dbReference>
<evidence type="ECO:0000313" key="4">
    <source>
        <dbReference type="Proteomes" id="UP001500305"/>
    </source>
</evidence>
<dbReference type="Gene3D" id="3.40.50.10140">
    <property type="entry name" value="Toll/interleukin-1 receptor homology (TIR) domain"/>
    <property type="match status" value="1"/>
</dbReference>
<reference evidence="3 4" key="1">
    <citation type="journal article" date="2019" name="Int. J. Syst. Evol. Microbiol.">
        <title>The Global Catalogue of Microorganisms (GCM) 10K type strain sequencing project: providing services to taxonomists for standard genome sequencing and annotation.</title>
        <authorList>
            <consortium name="The Broad Institute Genomics Platform"/>
            <consortium name="The Broad Institute Genome Sequencing Center for Infectious Disease"/>
            <person name="Wu L."/>
            <person name="Ma J."/>
        </authorList>
    </citation>
    <scope>NUCLEOTIDE SEQUENCE [LARGE SCALE GENOMIC DNA]</scope>
    <source>
        <strain evidence="3 4">JCM 7356</strain>
    </source>
</reference>
<sequence length="1001" mass="107165">MSSDQAPGTAGPLDQLAALLTELGLADPGPVELAELLWLAARGREGDAGQETGGGAGGPGARRQDRLVDPNRTAGRSTGTAAGAGQSVRTALHLASGDPEDAVAAVAAVPTPSVPMLARPLTLQRALRPLKRRVPDPRHVQLDEDATANRLADAATADRLAHGTGCAQGRRPVLPVLRPSTERWLDLHLVFDCGPTMALWRPLLQELHTLLVQTGAFRQVVRTRLDASGRLATRPMADARTVVLVLSDCMGPQWRPGAAGNHWYRTLHTLARRAPVAVVQPLPERLWQLAALPPEVGLLSAPEAGVPNSAYGFAPFSELPPGPGELPLPVLEPNAGWIANWARLVGSPAGGQVVGSALLVGPAPAEYADDVEPLPEPHELGPEELVLRFRSVASREAFTLAGLTALTTPALPVMRLLQRASFTRPQPQHLAEVVVSGLLKERDGRRDHFEFRSGVRELLLNTLPRSTTHQAVGLLARVGEQIAERAGRAPGEFAALAATDSGGAAVALERRAFALISPAALRLLDGPTAPVLQQVPQPDRRPVPVPQAPPGLPDPERSRAVLLLTTSRASTAEPLAEHEFRASGDVTGLAAALSSRALVGLAPERVWAGVDDPVAFQRALRSAVAEAEDVLVVYVGGEAAGPPVERLTLGPAARSVDCVAMLETMAAARARSRLLVIDGWQEVLPDEPAIMEDSSDTHVVVSMRQPSARSYASRLARVLRDGSPGSPAELTVGQLIREVHERGIREVDLAQSRIFSWGDRPFLFSRNPAVTGETGRPSPRSSQSVPTRRPNAASHSRNFRQETAWDAEPPGPAQPYFFLSYPVTERPQPLVEQLFADLTEEVLQLTALPGAVPAGFMDRLDPADPEADRGVSEALASCRVLVPLYSRSYFRSERCGREWTAFERRGRATGWASGIVPVLWSPVPLAELPPVAARLQYVQSGLGSSYVEEGLYGLASLRKYRQQYEMAVHRIAVRIVDVADRTAILPGTPLRLDGLESAFTS</sequence>
<dbReference type="InterPro" id="IPR035897">
    <property type="entry name" value="Toll_tir_struct_dom_sf"/>
</dbReference>
<keyword evidence="4" id="KW-1185">Reference proteome</keyword>
<dbReference type="InterPro" id="IPR047603">
    <property type="entry name" value="FxsC_N"/>
</dbReference>
<dbReference type="NCBIfam" id="NF040588">
    <property type="entry name" value="FxsC_Nterm"/>
    <property type="match status" value="1"/>
</dbReference>
<feature type="compositionally biased region" description="Low complexity" evidence="1">
    <location>
        <begin position="72"/>
        <end position="85"/>
    </location>
</feature>
<name>A0ABN3DBZ3_9ACTN</name>
<feature type="region of interest" description="Disordered" evidence="1">
    <location>
        <begin position="46"/>
        <end position="87"/>
    </location>
</feature>
<proteinExistence type="predicted"/>
<dbReference type="InterPro" id="IPR000157">
    <property type="entry name" value="TIR_dom"/>
</dbReference>
<comment type="caution">
    <text evidence="3">The sequence shown here is derived from an EMBL/GenBank/DDBJ whole genome shotgun (WGS) entry which is preliminary data.</text>
</comment>
<gene>
    <name evidence="3" type="ORF">GCM10010430_03030</name>
</gene>
<dbReference type="EMBL" id="BAAATR010000001">
    <property type="protein sequence ID" value="GAA2227080.1"/>
    <property type="molecule type" value="Genomic_DNA"/>
</dbReference>
<dbReference type="RefSeq" id="WP_344634302.1">
    <property type="nucleotide sequence ID" value="NZ_BAAATR010000001.1"/>
</dbReference>
<dbReference type="Pfam" id="PF13676">
    <property type="entry name" value="TIR_2"/>
    <property type="match status" value="1"/>
</dbReference>
<dbReference type="NCBIfam" id="NF041121">
    <property type="entry name" value="SAV_2336_NTERM"/>
    <property type="match status" value="1"/>
</dbReference>
<feature type="region of interest" description="Disordered" evidence="1">
    <location>
        <begin position="766"/>
        <end position="797"/>
    </location>
</feature>
<evidence type="ECO:0000313" key="3">
    <source>
        <dbReference type="EMBL" id="GAA2227080.1"/>
    </source>
</evidence>